<dbReference type="Proteomes" id="UP000790377">
    <property type="component" value="Unassembled WGS sequence"/>
</dbReference>
<reference evidence="1" key="1">
    <citation type="journal article" date="2021" name="New Phytol.">
        <title>Evolutionary innovations through gain and loss of genes in the ectomycorrhizal Boletales.</title>
        <authorList>
            <person name="Wu G."/>
            <person name="Miyauchi S."/>
            <person name="Morin E."/>
            <person name="Kuo A."/>
            <person name="Drula E."/>
            <person name="Varga T."/>
            <person name="Kohler A."/>
            <person name="Feng B."/>
            <person name="Cao Y."/>
            <person name="Lipzen A."/>
            <person name="Daum C."/>
            <person name="Hundley H."/>
            <person name="Pangilinan J."/>
            <person name="Johnson J."/>
            <person name="Barry K."/>
            <person name="LaButti K."/>
            <person name="Ng V."/>
            <person name="Ahrendt S."/>
            <person name="Min B."/>
            <person name="Choi I.G."/>
            <person name="Park H."/>
            <person name="Plett J.M."/>
            <person name="Magnuson J."/>
            <person name="Spatafora J.W."/>
            <person name="Nagy L.G."/>
            <person name="Henrissat B."/>
            <person name="Grigoriev I.V."/>
            <person name="Yang Z.L."/>
            <person name="Xu J."/>
            <person name="Martin F.M."/>
        </authorList>
    </citation>
    <scope>NUCLEOTIDE SEQUENCE</scope>
    <source>
        <strain evidence="1">ATCC 28755</strain>
    </source>
</reference>
<dbReference type="EMBL" id="MU267928">
    <property type="protein sequence ID" value="KAH7907202.1"/>
    <property type="molecule type" value="Genomic_DNA"/>
</dbReference>
<gene>
    <name evidence="1" type="ORF">BJ138DRAFT_1104514</name>
</gene>
<evidence type="ECO:0000313" key="1">
    <source>
        <dbReference type="EMBL" id="KAH7907202.1"/>
    </source>
</evidence>
<protein>
    <submittedName>
        <fullName evidence="1">Uncharacterized protein</fullName>
    </submittedName>
</protein>
<evidence type="ECO:0000313" key="2">
    <source>
        <dbReference type="Proteomes" id="UP000790377"/>
    </source>
</evidence>
<accession>A0ACB8A3A0</accession>
<comment type="caution">
    <text evidence="1">The sequence shown here is derived from an EMBL/GenBank/DDBJ whole genome shotgun (WGS) entry which is preliminary data.</text>
</comment>
<name>A0ACB8A3A0_9AGAM</name>
<sequence>MILVGTGGEGNLTQHEGKSECRQNVKRKESEKKSGKPRTLFDVGLLKQSNKSNGTRSNPTHGRLLSPPLILASASYSPRTVSSSQLEPQGVSIGGVSGCPDALKLINELRLASVRLPGSVPVGTPGDLIANFSTDSAILVDPNIADVWETVDPMLNQLVGWGKTDEDISMMLRRGEKGLAGLIDFLEYFVVQRGVKGALLEGKVQRIIRAVDILAGPITRPTNEKAVTRWDSTQQALSPTVSTNVAAHRNAVYPNVKEVIDVDGIDDDVDPQDDAAALANEAARKQPTKSHRCTGLHIPIPPGNTAYGGYPFKLHDTHTLPWDVHLVGRKLILQVEGCTGITSGGSCCHSCASLTESRILCAIRDRMENGIHENSPHAFQPIDGLLKIIKRKTESIDTMRVTKMNAGRKLAGKLAVLADTKKFIIAGAQHGGVRLDALMRVCLKNQMGVRGMTRMLHKMVDGVYSPKGYTEEELARGILLLKLGGARVAEISHRSMGGPGVSTLRRHVVIKPLRASSSTPTIADIVHNIEASFDESDLTDKETPTNMTGYVLMLDEIKVEARPRWDDSTNTFLGICREHGHMVGLNFCSIEEIEALYQAIEAGDVHLATEATVAAVGLLSDNTRVYASRPILVSGTCKRESAEPHASLIRNIIEACESQSDKVPGRLLCIASDGEARRGAALAMPSFDELVDKDYKHIFKRLRNLLLRDKGTNINGVHITTSLLSVHLRADNMPPHRANYLLNPDDKQDVTLVFMLLKAIWELRDPLPTDKPAFANARRHIKILGDLFYHLLAPYILVTLSLHEQLVHLSAAAHLLLFLYSAASTGTRFMPKILYDDIQIMIKNVYFCVAKVKIDHPHAKFWIILLGTDRLEVSFGIYRTMVGNDANTDILQLSSRISNVTETARILAKYPHWDRGPRRLKLPALEDTTSDLSSKVDHINPSSWKGDVRVSSVLPITAWNEGSKLIEERWIDLDIQAALDRLSEQPEVDMLFPHGRNRGSANRTEEDAEEDEPEDDDDGDARESQIEPEIRPLTDDLASEMDLEDHLAIEEAQANPNAFCPFIEIEGKPVYKAKILREYFKYKTRAGSTDRLKRVAGLLRFAVTSMPTTGTTIESDSVFGASCLFVNEPATTLVTSDNRIFLAIVQVTTISLDSRPVDFISSEILPEKTVSISFQILNFAEVDQTGLATEFDWQWDQSLGSSHKSPGRFIQAVNPAVSTPTSGPTSYLFRTTELQSLAATLYSYIQPEDRTLLPSVKATEKFPYRSSGRAAFVCEDEGAERTLGDTGLDECPRCHPPYEWDRTLGQRIIEHIGTHILFDTGIDHSAKLCGFCIRPQTSSGCMFYLRKGKGSSASHQVDLQRSRCPNLIKFAYLSASVSSASAPCTNVPVRCPLCASADPAVWRYNMRSHFKLNHSTVSWANYDEEYSISSSERAAMLLLWQKRHAPKKKSATKWSSNLLVISDAHSSRLATSRSESETQANSLTFGDNEEPIPSESGCERETEHCAANNDDQLEVQVEYTAPPASSMPATHVRTHGQQARNAKAGPSSTSLEFLASNQTNFNVAAHPTHIGRVRKTRDMGEVSACVCGAQVTEQEKEAEQVAECTERGCETRWYHLDCLNFIYVPHNWKCDAHGRPTKRIRRR</sequence>
<proteinExistence type="predicted"/>
<organism evidence="1 2">
    <name type="scientific">Hygrophoropsis aurantiaca</name>
    <dbReference type="NCBI Taxonomy" id="72124"/>
    <lineage>
        <taxon>Eukaryota</taxon>
        <taxon>Fungi</taxon>
        <taxon>Dikarya</taxon>
        <taxon>Basidiomycota</taxon>
        <taxon>Agaricomycotina</taxon>
        <taxon>Agaricomycetes</taxon>
        <taxon>Agaricomycetidae</taxon>
        <taxon>Boletales</taxon>
        <taxon>Coniophorineae</taxon>
        <taxon>Hygrophoropsidaceae</taxon>
        <taxon>Hygrophoropsis</taxon>
    </lineage>
</organism>
<keyword evidence="2" id="KW-1185">Reference proteome</keyword>